<sequence length="149" mass="16329">MTPPVDEVRAGFVVSVAQAKNKDGDPTVFSATQIPTVNSLPLVPPPSTRSTQSIDFSSGPVKESFAEPLVIGYIDTNSLEVGVRVEVFGAHIFNLYGNVREGVVGKIELFLAKGEIRLYLKNGNEVWLHYDIEVSFDGHFKDDVHLLTI</sequence>
<dbReference type="VEuPathDB" id="FungiDB:M747DRAFT_371180"/>
<dbReference type="Proteomes" id="UP000253845">
    <property type="component" value="Unassembled WGS sequence"/>
</dbReference>
<organism evidence="1 2">
    <name type="scientific">Aspergillus niger ATCC 13496</name>
    <dbReference type="NCBI Taxonomy" id="1353008"/>
    <lineage>
        <taxon>Eukaryota</taxon>
        <taxon>Fungi</taxon>
        <taxon>Dikarya</taxon>
        <taxon>Ascomycota</taxon>
        <taxon>Pezizomycotina</taxon>
        <taxon>Eurotiomycetes</taxon>
        <taxon>Eurotiomycetidae</taxon>
        <taxon>Eurotiales</taxon>
        <taxon>Aspergillaceae</taxon>
        <taxon>Aspergillus</taxon>
        <taxon>Aspergillus subgen. Circumdati</taxon>
    </lineage>
</organism>
<name>A0A370BXX2_ASPNG</name>
<proteinExistence type="predicted"/>
<reference evidence="1 2" key="1">
    <citation type="submission" date="2018-07" db="EMBL/GenBank/DDBJ databases">
        <title>Section-level genome sequencing of Aspergillus section Nigri to investigate inter- and intra-species variation.</title>
        <authorList>
            <consortium name="DOE Joint Genome Institute"/>
            <person name="Vesth T.C."/>
            <person name="Nybo J.L."/>
            <person name="Theobald S."/>
            <person name="Frisvad J.C."/>
            <person name="Larsen T.O."/>
            <person name="Nielsen K.F."/>
            <person name="Hoof J.B."/>
            <person name="Brandl J."/>
            <person name="Salamov A."/>
            <person name="Riley R."/>
            <person name="Gladden J.M."/>
            <person name="Phatale P."/>
            <person name="Nielsen M.T."/>
            <person name="Lyhne E.K."/>
            <person name="Kogle M.E."/>
            <person name="Strasser K."/>
            <person name="McDonnell E."/>
            <person name="Barry K."/>
            <person name="Clum A."/>
            <person name="Chen C."/>
            <person name="Nolan M."/>
            <person name="Sandor L."/>
            <person name="Kuo A."/>
            <person name="Lipzen A."/>
            <person name="Hainaut M."/>
            <person name="Drula E."/>
            <person name="Tsang A."/>
            <person name="Magnuson J.K."/>
            <person name="Henrissat B."/>
            <person name="Wiebenga A."/>
            <person name="Simmons B.A."/>
            <person name="Makela M.R."/>
            <person name="De vries R.P."/>
            <person name="Grigoriev I.V."/>
            <person name="Mortensen U.H."/>
            <person name="Baker S.E."/>
            <person name="Andersen M.R."/>
        </authorList>
    </citation>
    <scope>NUCLEOTIDE SEQUENCE [LARGE SCALE GENOMIC DNA]</scope>
    <source>
        <strain evidence="1 2">ATCC 13496</strain>
    </source>
</reference>
<gene>
    <name evidence="1" type="ORF">M747DRAFT_371180</name>
</gene>
<accession>A0A370BXX2</accession>
<dbReference type="EMBL" id="KZ851919">
    <property type="protein sequence ID" value="RDH19258.1"/>
    <property type="molecule type" value="Genomic_DNA"/>
</dbReference>
<evidence type="ECO:0000313" key="1">
    <source>
        <dbReference type="EMBL" id="RDH19258.1"/>
    </source>
</evidence>
<dbReference type="AlphaFoldDB" id="A0A370BXX2"/>
<evidence type="ECO:0000313" key="2">
    <source>
        <dbReference type="Proteomes" id="UP000253845"/>
    </source>
</evidence>
<protein>
    <submittedName>
        <fullName evidence="1">Uncharacterized protein</fullName>
    </submittedName>
</protein>